<keyword evidence="1" id="KW-0479">Metal-binding</keyword>
<accession>A0A9N8H1L1</accession>
<dbReference type="Gene3D" id="6.10.140.2220">
    <property type="match status" value="1"/>
</dbReference>
<evidence type="ECO:0000256" key="1">
    <source>
        <dbReference type="ARBA" id="ARBA00022723"/>
    </source>
</evidence>
<feature type="domain" description="MYND-type" evidence="5">
    <location>
        <begin position="163"/>
        <end position="201"/>
    </location>
</feature>
<evidence type="ECO:0000313" key="7">
    <source>
        <dbReference type="Proteomes" id="UP001153069"/>
    </source>
</evidence>
<evidence type="ECO:0000256" key="4">
    <source>
        <dbReference type="PROSITE-ProRule" id="PRU00134"/>
    </source>
</evidence>
<dbReference type="Proteomes" id="UP001153069">
    <property type="component" value="Unassembled WGS sequence"/>
</dbReference>
<keyword evidence="7" id="KW-1185">Reference proteome</keyword>
<dbReference type="PROSITE" id="PS01360">
    <property type="entry name" value="ZF_MYND_1"/>
    <property type="match status" value="1"/>
</dbReference>
<organism evidence="6 7">
    <name type="scientific">Seminavis robusta</name>
    <dbReference type="NCBI Taxonomy" id="568900"/>
    <lineage>
        <taxon>Eukaryota</taxon>
        <taxon>Sar</taxon>
        <taxon>Stramenopiles</taxon>
        <taxon>Ochrophyta</taxon>
        <taxon>Bacillariophyta</taxon>
        <taxon>Bacillariophyceae</taxon>
        <taxon>Bacillariophycidae</taxon>
        <taxon>Naviculales</taxon>
        <taxon>Naviculaceae</taxon>
        <taxon>Seminavis</taxon>
    </lineage>
</organism>
<evidence type="ECO:0000256" key="3">
    <source>
        <dbReference type="ARBA" id="ARBA00022833"/>
    </source>
</evidence>
<dbReference type="GO" id="GO:0008270">
    <property type="term" value="F:zinc ion binding"/>
    <property type="evidence" value="ECO:0007669"/>
    <property type="project" value="UniProtKB-KW"/>
</dbReference>
<dbReference type="EMBL" id="CAICTM010000005">
    <property type="protein sequence ID" value="CAB9496437.1"/>
    <property type="molecule type" value="Genomic_DNA"/>
</dbReference>
<evidence type="ECO:0000256" key="2">
    <source>
        <dbReference type="ARBA" id="ARBA00022771"/>
    </source>
</evidence>
<dbReference type="Pfam" id="PF01753">
    <property type="entry name" value="zf-MYND"/>
    <property type="match status" value="1"/>
</dbReference>
<evidence type="ECO:0000259" key="5">
    <source>
        <dbReference type="PROSITE" id="PS50865"/>
    </source>
</evidence>
<dbReference type="SUPFAM" id="SSF144232">
    <property type="entry name" value="HIT/MYND zinc finger-like"/>
    <property type="match status" value="1"/>
</dbReference>
<dbReference type="OrthoDB" id="432970at2759"/>
<keyword evidence="3" id="KW-0862">Zinc</keyword>
<proteinExistence type="predicted"/>
<gene>
    <name evidence="6" type="ORF">SEMRO_5_G004120.1</name>
</gene>
<keyword evidence="2 4" id="KW-0863">Zinc-finger</keyword>
<dbReference type="PROSITE" id="PS50865">
    <property type="entry name" value="ZF_MYND_2"/>
    <property type="match status" value="1"/>
</dbReference>
<sequence length="238" mass="27136">MNPTRCRHGIPEGYVDDVGKDMLDAFLEEWFASTDNMNNGLTAMRKLSPVYHTVMEHPDAAQFFYGLAASYLRRENQDSFLLAPLDEKPFKTFRAAVLIDKCKFSVPMSEEEHIHEMTRLNWCFVKHAKSLRDVVMYIDKKIPCNCLAVLKQEILEHSEIRVCNNCKKDSLNPMWCEDCLAAEYCSKECQLASWPEHQPLCKFFSGKIAAGDLLAQIHDKMSTTGTDSNGNNKNNNTA</sequence>
<name>A0A9N8H1L1_9STRA</name>
<dbReference type="AlphaFoldDB" id="A0A9N8H1L1"/>
<protein>
    <recommendedName>
        <fullName evidence="5">MYND-type domain-containing protein</fullName>
    </recommendedName>
</protein>
<reference evidence="6" key="1">
    <citation type="submission" date="2020-06" db="EMBL/GenBank/DDBJ databases">
        <authorList>
            <consortium name="Plant Systems Biology data submission"/>
        </authorList>
    </citation>
    <scope>NUCLEOTIDE SEQUENCE</scope>
    <source>
        <strain evidence="6">D6</strain>
    </source>
</reference>
<evidence type="ECO:0000313" key="6">
    <source>
        <dbReference type="EMBL" id="CAB9496437.1"/>
    </source>
</evidence>
<dbReference type="InterPro" id="IPR002893">
    <property type="entry name" value="Znf_MYND"/>
</dbReference>
<comment type="caution">
    <text evidence="6">The sequence shown here is derived from an EMBL/GenBank/DDBJ whole genome shotgun (WGS) entry which is preliminary data.</text>
</comment>